<comment type="subcellular location">
    <subcellularLocation>
        <location evidence="1">Secreted</location>
    </subcellularLocation>
</comment>
<dbReference type="Proteomes" id="UP000240883">
    <property type="component" value="Unassembled WGS sequence"/>
</dbReference>
<evidence type="ECO:0000256" key="5">
    <source>
        <dbReference type="ARBA" id="ARBA00023211"/>
    </source>
</evidence>
<dbReference type="InterPro" id="IPR001929">
    <property type="entry name" value="Germin"/>
</dbReference>
<dbReference type="PRINTS" id="PR00325">
    <property type="entry name" value="GERMIN"/>
</dbReference>
<evidence type="ECO:0000256" key="1">
    <source>
        <dbReference type="ARBA" id="ARBA00004613"/>
    </source>
</evidence>
<dbReference type="Gene3D" id="2.60.120.10">
    <property type="entry name" value="Jelly Rolls"/>
    <property type="match status" value="1"/>
</dbReference>
<keyword evidence="9" id="KW-1185">Reference proteome</keyword>
<dbReference type="STRING" id="1448308.A0A2T2NGM6"/>
<dbReference type="AlphaFoldDB" id="A0A2T2NGM6"/>
<feature type="domain" description="Cupin type-1" evidence="7">
    <location>
        <begin position="59"/>
        <end position="206"/>
    </location>
</feature>
<dbReference type="GO" id="GO:0005576">
    <property type="term" value="C:extracellular region"/>
    <property type="evidence" value="ECO:0007669"/>
    <property type="project" value="UniProtKB-SubCell"/>
</dbReference>
<evidence type="ECO:0000256" key="3">
    <source>
        <dbReference type="ARBA" id="ARBA00022525"/>
    </source>
</evidence>
<evidence type="ECO:0000259" key="7">
    <source>
        <dbReference type="SMART" id="SM00835"/>
    </source>
</evidence>
<organism evidence="8 9">
    <name type="scientific">Corynespora cassiicola Philippines</name>
    <dbReference type="NCBI Taxonomy" id="1448308"/>
    <lineage>
        <taxon>Eukaryota</taxon>
        <taxon>Fungi</taxon>
        <taxon>Dikarya</taxon>
        <taxon>Ascomycota</taxon>
        <taxon>Pezizomycotina</taxon>
        <taxon>Dothideomycetes</taxon>
        <taxon>Pleosporomycetidae</taxon>
        <taxon>Pleosporales</taxon>
        <taxon>Corynesporascaceae</taxon>
        <taxon>Corynespora</taxon>
    </lineage>
</organism>
<feature type="chain" id="PRO_5015543710" evidence="6">
    <location>
        <begin position="26"/>
        <end position="235"/>
    </location>
</feature>
<evidence type="ECO:0000313" key="8">
    <source>
        <dbReference type="EMBL" id="PSN64591.1"/>
    </source>
</evidence>
<name>A0A2T2NGM6_CORCC</name>
<gene>
    <name evidence="8" type="ORF">BS50DRAFT_602232</name>
</gene>
<dbReference type="SMART" id="SM00835">
    <property type="entry name" value="Cupin_1"/>
    <property type="match status" value="1"/>
</dbReference>
<dbReference type="OrthoDB" id="1921208at2759"/>
<dbReference type="InterPro" id="IPR006045">
    <property type="entry name" value="Cupin_1"/>
</dbReference>
<reference evidence="8 9" key="1">
    <citation type="journal article" date="2018" name="Front. Microbiol.">
        <title>Genome-Wide Analysis of Corynespora cassiicola Leaf Fall Disease Putative Effectors.</title>
        <authorList>
            <person name="Lopez D."/>
            <person name="Ribeiro S."/>
            <person name="Label P."/>
            <person name="Fumanal B."/>
            <person name="Venisse J.S."/>
            <person name="Kohler A."/>
            <person name="de Oliveira R.R."/>
            <person name="Labutti K."/>
            <person name="Lipzen A."/>
            <person name="Lail K."/>
            <person name="Bauer D."/>
            <person name="Ohm R.A."/>
            <person name="Barry K.W."/>
            <person name="Spatafora J."/>
            <person name="Grigoriev I.V."/>
            <person name="Martin F.M."/>
            <person name="Pujade-Renaud V."/>
        </authorList>
    </citation>
    <scope>NUCLEOTIDE SEQUENCE [LARGE SCALE GENOMIC DNA]</scope>
    <source>
        <strain evidence="8 9">Philippines</strain>
    </source>
</reference>
<evidence type="ECO:0000256" key="4">
    <source>
        <dbReference type="ARBA" id="ARBA00022723"/>
    </source>
</evidence>
<feature type="signal peptide" evidence="6">
    <location>
        <begin position="1"/>
        <end position="25"/>
    </location>
</feature>
<dbReference type="EMBL" id="KZ678138">
    <property type="protein sequence ID" value="PSN64591.1"/>
    <property type="molecule type" value="Genomic_DNA"/>
</dbReference>
<evidence type="ECO:0000256" key="2">
    <source>
        <dbReference type="ARBA" id="ARBA00007456"/>
    </source>
</evidence>
<dbReference type="GO" id="GO:0030145">
    <property type="term" value="F:manganese ion binding"/>
    <property type="evidence" value="ECO:0007669"/>
    <property type="project" value="InterPro"/>
</dbReference>
<dbReference type="InterPro" id="IPR011051">
    <property type="entry name" value="RmlC_Cupin_sf"/>
</dbReference>
<evidence type="ECO:0000313" key="9">
    <source>
        <dbReference type="Proteomes" id="UP000240883"/>
    </source>
</evidence>
<dbReference type="SUPFAM" id="SSF51182">
    <property type="entry name" value="RmlC-like cupins"/>
    <property type="match status" value="1"/>
</dbReference>
<proteinExistence type="inferred from homology"/>
<dbReference type="PANTHER" id="PTHR31238">
    <property type="entry name" value="GERMIN-LIKE PROTEIN SUBFAMILY 3 MEMBER 3"/>
    <property type="match status" value="1"/>
</dbReference>
<comment type="similarity">
    <text evidence="2">Belongs to the germin family.</text>
</comment>
<dbReference type="InterPro" id="IPR014710">
    <property type="entry name" value="RmlC-like_jellyroll"/>
</dbReference>
<evidence type="ECO:0000256" key="6">
    <source>
        <dbReference type="SAM" id="SignalP"/>
    </source>
</evidence>
<dbReference type="CDD" id="cd02241">
    <property type="entry name" value="cupin_OxOx"/>
    <property type="match status" value="1"/>
</dbReference>
<keyword evidence="4" id="KW-0479">Metal-binding</keyword>
<sequence>MSRAPFQPYCLFCLLLLSTLPTALAVDKTANTELNQRLKLAATALDRHGILSHNADWIFDFNVQRTWSFNPGSVVSANAATFPVMTGLGMTVAMLNLGPCAMLPPHLHQRATNCVVAVSGNTTTWMVEENGVDTVSAVLTSGVMTVFPRGSLHVMQNTGCHNAQLISALDSEDPGTLNILNGLWQFPPDMIHAAFGDTNLNLEDMKSRLPPIASGADIGSRDCLKRCGLEHGKKV</sequence>
<dbReference type="Pfam" id="PF00190">
    <property type="entry name" value="Cupin_1"/>
    <property type="match status" value="1"/>
</dbReference>
<protein>
    <submittedName>
        <fullName evidence="8">RmlC-like cupin</fullName>
    </submittedName>
</protein>
<keyword evidence="5" id="KW-0464">Manganese</keyword>
<keyword evidence="3" id="KW-0964">Secreted</keyword>
<accession>A0A2T2NGM6</accession>
<keyword evidence="6" id="KW-0732">Signal</keyword>